<dbReference type="Proteomes" id="UP000593564">
    <property type="component" value="Unassembled WGS sequence"/>
</dbReference>
<evidence type="ECO:0000313" key="3">
    <source>
        <dbReference type="Proteomes" id="UP000593564"/>
    </source>
</evidence>
<accession>A0A7J7HIE4</accession>
<keyword evidence="3" id="KW-1185">Reference proteome</keyword>
<dbReference type="InterPro" id="IPR035996">
    <property type="entry name" value="4pyrrol_Methylase_sf"/>
</dbReference>
<dbReference type="SUPFAM" id="SSF53790">
    <property type="entry name" value="Tetrapyrrole methylase"/>
    <property type="match status" value="2"/>
</dbReference>
<dbReference type="Gene3D" id="3.30.950.10">
    <property type="entry name" value="Methyltransferase, Cobalt-precorrin-4 Transmethylase, Domain 2"/>
    <property type="match status" value="1"/>
</dbReference>
<feature type="non-terminal residue" evidence="2">
    <location>
        <position position="413"/>
    </location>
</feature>
<reference evidence="2 3" key="2">
    <citation type="submission" date="2020-07" db="EMBL/GenBank/DDBJ databases">
        <title>Genome assembly of wild tea tree DASZ reveals pedigree and selection history of tea varieties.</title>
        <authorList>
            <person name="Zhang W."/>
        </authorList>
    </citation>
    <scope>NUCLEOTIDE SEQUENCE [LARGE SCALE GENOMIC DNA]</scope>
    <source>
        <strain evidence="3">cv. G240</strain>
        <tissue evidence="2">Leaf</tissue>
    </source>
</reference>
<dbReference type="PANTHER" id="PTHR46111">
    <property type="entry name" value="RIBOSOMAL RNA SMALL SUBUNIT METHYLTRANSFERASE I"/>
    <property type="match status" value="1"/>
</dbReference>
<dbReference type="InterPro" id="IPR008189">
    <property type="entry name" value="rRNA_ssu_MeTfrase_I"/>
</dbReference>
<name>A0A7J7HIE4_CAMSI</name>
<dbReference type="InterPro" id="IPR014776">
    <property type="entry name" value="4pyrrole_Mease_sub2"/>
</dbReference>
<dbReference type="PANTHER" id="PTHR46111:SF1">
    <property type="entry name" value="RIBOSOMAL RNA SMALL SUBUNIT METHYLTRANSFERASE I"/>
    <property type="match status" value="1"/>
</dbReference>
<comment type="caution">
    <text evidence="2">The sequence shown here is derived from an EMBL/GenBank/DDBJ whole genome shotgun (WGS) entry which is preliminary data.</text>
</comment>
<dbReference type="Gene3D" id="3.40.1010.10">
    <property type="entry name" value="Cobalt-precorrin-4 Transmethylase, Domain 1"/>
    <property type="match status" value="1"/>
</dbReference>
<dbReference type="AlphaFoldDB" id="A0A7J7HIE4"/>
<protein>
    <submittedName>
        <fullName evidence="2">Uncharacterized protein</fullName>
    </submittedName>
</protein>
<organism evidence="2 3">
    <name type="scientific">Camellia sinensis</name>
    <name type="common">Tea plant</name>
    <name type="synonym">Thea sinensis</name>
    <dbReference type="NCBI Taxonomy" id="4442"/>
    <lineage>
        <taxon>Eukaryota</taxon>
        <taxon>Viridiplantae</taxon>
        <taxon>Streptophyta</taxon>
        <taxon>Embryophyta</taxon>
        <taxon>Tracheophyta</taxon>
        <taxon>Spermatophyta</taxon>
        <taxon>Magnoliopsida</taxon>
        <taxon>eudicotyledons</taxon>
        <taxon>Gunneridae</taxon>
        <taxon>Pentapetalae</taxon>
        <taxon>asterids</taxon>
        <taxon>Ericales</taxon>
        <taxon>Theaceae</taxon>
        <taxon>Camellia</taxon>
    </lineage>
</organism>
<feature type="transmembrane region" description="Helical" evidence="1">
    <location>
        <begin position="375"/>
        <end position="408"/>
    </location>
</feature>
<keyword evidence="1" id="KW-0812">Transmembrane</keyword>
<evidence type="ECO:0000313" key="2">
    <source>
        <dbReference type="EMBL" id="KAF5952489.1"/>
    </source>
</evidence>
<reference evidence="3" key="1">
    <citation type="journal article" date="2020" name="Nat. Commun.">
        <title>Genome assembly of wild tea tree DASZ reveals pedigree and selection history of tea varieties.</title>
        <authorList>
            <person name="Zhang W."/>
            <person name="Zhang Y."/>
            <person name="Qiu H."/>
            <person name="Guo Y."/>
            <person name="Wan H."/>
            <person name="Zhang X."/>
            <person name="Scossa F."/>
            <person name="Alseekh S."/>
            <person name="Zhang Q."/>
            <person name="Wang P."/>
            <person name="Xu L."/>
            <person name="Schmidt M.H."/>
            <person name="Jia X."/>
            <person name="Li D."/>
            <person name="Zhu A."/>
            <person name="Guo F."/>
            <person name="Chen W."/>
            <person name="Ni D."/>
            <person name="Usadel B."/>
            <person name="Fernie A.R."/>
            <person name="Wen W."/>
        </authorList>
    </citation>
    <scope>NUCLEOTIDE SEQUENCE [LARGE SCALE GENOMIC DNA]</scope>
    <source>
        <strain evidence="3">cv. G240</strain>
    </source>
</reference>
<dbReference type="InterPro" id="IPR014777">
    <property type="entry name" value="4pyrrole_Mease_sub1"/>
</dbReference>
<keyword evidence="1" id="KW-1133">Transmembrane helix</keyword>
<evidence type="ECO:0000256" key="1">
    <source>
        <dbReference type="SAM" id="Phobius"/>
    </source>
</evidence>
<proteinExistence type="predicted"/>
<dbReference type="EMBL" id="JACBKZ010000004">
    <property type="protein sequence ID" value="KAF5952489.1"/>
    <property type="molecule type" value="Genomic_DNA"/>
</dbReference>
<sequence>LSYHKFNESQREQAVLKRLQQGEIVAQICDVGTPGISDPGMELALRVRSSGIVDKGLTWMNNWTKDRFDNDKWTKGRFGINEWTEGRSDIYEWAEGRFDMKEWAEGHFDMDEWAEGRFDMKEWAKGRFDINERAEGHLDRNEWAEGRFDISEWAEGRFDISEWAEGRFSMNGNPNGPKARMFRTTVKLCVDENIPVIPIPGPFAFVAALSASGLATDEFTFVGFLPKHAGLRKERLIVSANEVATQIFYVLPHKLHQFIEEASSIFGGCRQCAIAREMTKIHEQFWCGTLEEAKGAFLTRQPKGEITFLIEGKANCVVEAPSVSQLENELRELISGGQCLSSGKMDAAASMIEKAIVANPTYAKAFTTKQQQSHFALLAMCVMFFIFNSAGLLLVCWSVAAEFCWAAAAAMLL</sequence>
<gene>
    <name evidence="2" type="ORF">HYC85_010433</name>
</gene>
<dbReference type="GO" id="GO:0008168">
    <property type="term" value="F:methyltransferase activity"/>
    <property type="evidence" value="ECO:0007669"/>
    <property type="project" value="InterPro"/>
</dbReference>
<keyword evidence="1" id="KW-0472">Membrane</keyword>